<dbReference type="Proteomes" id="UP001177003">
    <property type="component" value="Chromosome 0"/>
</dbReference>
<feature type="compositionally biased region" description="Basic and acidic residues" evidence="1">
    <location>
        <begin position="166"/>
        <end position="180"/>
    </location>
</feature>
<dbReference type="AlphaFoldDB" id="A0AA35VC56"/>
<feature type="region of interest" description="Disordered" evidence="1">
    <location>
        <begin position="142"/>
        <end position="214"/>
    </location>
</feature>
<gene>
    <name evidence="2" type="ORF">LSALG_LOCUS870</name>
</gene>
<reference evidence="2" key="1">
    <citation type="submission" date="2023-04" db="EMBL/GenBank/DDBJ databases">
        <authorList>
            <person name="Vijverberg K."/>
            <person name="Xiong W."/>
            <person name="Schranz E."/>
        </authorList>
    </citation>
    <scope>NUCLEOTIDE SEQUENCE</scope>
</reference>
<dbReference type="EMBL" id="OX465086">
    <property type="protein sequence ID" value="CAI9260017.1"/>
    <property type="molecule type" value="Genomic_DNA"/>
</dbReference>
<evidence type="ECO:0000313" key="3">
    <source>
        <dbReference type="Proteomes" id="UP001177003"/>
    </source>
</evidence>
<evidence type="ECO:0000256" key="1">
    <source>
        <dbReference type="SAM" id="MobiDB-lite"/>
    </source>
</evidence>
<name>A0AA35VC56_LACSI</name>
<sequence length="274" mass="30772">MVELKLEMAKDLQMIDKNYSALYGKVDVITDTMAKLVEYNISYSTQLDEKSGKDSKVFTQLEEFFIVELAPILELVPLLLTNAPPAKQVSKGGDKGCGCIGYSKDTDKGVVFGKVMSTQIATSLLISLTTTLTTTTTRPSVKGVIINESSRGSGSRSMPPTSKNTQGDKGKGIDKTPLEKQKKKQQALEIKRPRQINSILRRRQNDPPGLNKGDPNKHWCYETIEEIVLDTKFDYFCKAPKKSYEIYNSDIVSQSLILSYQWNLKRPLRFFSHC</sequence>
<accession>A0AA35VC56</accession>
<evidence type="ECO:0000313" key="2">
    <source>
        <dbReference type="EMBL" id="CAI9260017.1"/>
    </source>
</evidence>
<protein>
    <submittedName>
        <fullName evidence="2">Uncharacterized protein</fullName>
    </submittedName>
</protein>
<organism evidence="2 3">
    <name type="scientific">Lactuca saligna</name>
    <name type="common">Willowleaf lettuce</name>
    <dbReference type="NCBI Taxonomy" id="75948"/>
    <lineage>
        <taxon>Eukaryota</taxon>
        <taxon>Viridiplantae</taxon>
        <taxon>Streptophyta</taxon>
        <taxon>Embryophyta</taxon>
        <taxon>Tracheophyta</taxon>
        <taxon>Spermatophyta</taxon>
        <taxon>Magnoliopsida</taxon>
        <taxon>eudicotyledons</taxon>
        <taxon>Gunneridae</taxon>
        <taxon>Pentapetalae</taxon>
        <taxon>asterids</taxon>
        <taxon>campanulids</taxon>
        <taxon>Asterales</taxon>
        <taxon>Asteraceae</taxon>
        <taxon>Cichorioideae</taxon>
        <taxon>Cichorieae</taxon>
        <taxon>Lactucinae</taxon>
        <taxon>Lactuca</taxon>
    </lineage>
</organism>
<keyword evidence="3" id="KW-1185">Reference proteome</keyword>
<proteinExistence type="predicted"/>